<evidence type="ECO:0000313" key="7">
    <source>
        <dbReference type="Proteomes" id="UP001595887"/>
    </source>
</evidence>
<feature type="domain" description="Peptidase S1" evidence="5">
    <location>
        <begin position="168"/>
        <end position="414"/>
    </location>
</feature>
<dbReference type="InterPro" id="IPR009003">
    <property type="entry name" value="Peptidase_S1_PA"/>
</dbReference>
<dbReference type="SMART" id="SM00020">
    <property type="entry name" value="Tryp_SPc"/>
    <property type="match status" value="1"/>
</dbReference>
<proteinExistence type="inferred from homology"/>
<dbReference type="InterPro" id="IPR001314">
    <property type="entry name" value="Peptidase_S1A"/>
</dbReference>
<evidence type="ECO:0000313" key="6">
    <source>
        <dbReference type="EMBL" id="MFC4292082.1"/>
    </source>
</evidence>
<dbReference type="RefSeq" id="WP_381422475.1">
    <property type="nucleotide sequence ID" value="NZ_JBHSDH010000013.1"/>
</dbReference>
<dbReference type="EMBL" id="JBHSDH010000013">
    <property type="protein sequence ID" value="MFC4292082.1"/>
    <property type="molecule type" value="Genomic_DNA"/>
</dbReference>
<sequence>MTRPLFSLLVVVAALYLSAAARAQEPVFDIQSVDEIPQSEPPGSEYYILDGAENPWPELTAPPVRRIRVRRPSDSVPTDTDNYGAWRDRYDAYVDSLPYVKPSDGFRDPPGLLIVSPARLIGEIAPDEPAGSAEPTQNADGASVNNADGDTAPQQDGDDEGRRYVRYSLGGVRVNDADAPWQAQIYYPYVAEQFRPMLKAGVPLWALQHYCGGVLVAPEWVITAAHCIDNGMMKAGYRVRLGQERIDQYGGWDYKIKKVIRHSSYRPLKGGDIALVQITNDRAIPQPPASQVRAIPLFRGNDAAANSEVNAFGWGRTSNYSGPASSVLLRIGLNILDRPTCEKSNLALVDDRVVCARAPGRKTCSNDSGGPLVNKSKQLVAVVSVGGRSCANDGVPGIYTRIGAYLPWIKRQTGGAVR</sequence>
<dbReference type="Gene3D" id="2.40.10.10">
    <property type="entry name" value="Trypsin-like serine proteases"/>
    <property type="match status" value="1"/>
</dbReference>
<evidence type="ECO:0000256" key="2">
    <source>
        <dbReference type="ARBA" id="ARBA00023157"/>
    </source>
</evidence>
<feature type="compositionally biased region" description="Polar residues" evidence="3">
    <location>
        <begin position="134"/>
        <end position="154"/>
    </location>
</feature>
<reference evidence="7" key="1">
    <citation type="journal article" date="2019" name="Int. J. Syst. Evol. Microbiol.">
        <title>The Global Catalogue of Microorganisms (GCM) 10K type strain sequencing project: providing services to taxonomists for standard genome sequencing and annotation.</title>
        <authorList>
            <consortium name="The Broad Institute Genomics Platform"/>
            <consortium name="The Broad Institute Genome Sequencing Center for Infectious Disease"/>
            <person name="Wu L."/>
            <person name="Ma J."/>
        </authorList>
    </citation>
    <scope>NUCLEOTIDE SEQUENCE [LARGE SCALE GENOMIC DNA]</scope>
    <source>
        <strain evidence="7">CECT 8531</strain>
    </source>
</reference>
<feature type="signal peptide" evidence="4">
    <location>
        <begin position="1"/>
        <end position="23"/>
    </location>
</feature>
<evidence type="ECO:0000256" key="1">
    <source>
        <dbReference type="ARBA" id="ARBA00007664"/>
    </source>
</evidence>
<dbReference type="InterPro" id="IPR050430">
    <property type="entry name" value="Peptidase_S1"/>
</dbReference>
<dbReference type="SUPFAM" id="SSF50494">
    <property type="entry name" value="Trypsin-like serine proteases"/>
    <property type="match status" value="1"/>
</dbReference>
<dbReference type="CDD" id="cd00190">
    <property type="entry name" value="Tryp_SPc"/>
    <property type="match status" value="1"/>
</dbReference>
<keyword evidence="2" id="KW-1015">Disulfide bond</keyword>
<name>A0ABV8RFA8_9SPHN</name>
<keyword evidence="4" id="KW-0732">Signal</keyword>
<keyword evidence="7" id="KW-1185">Reference proteome</keyword>
<organism evidence="6 7">
    <name type="scientific">Sphingorhabdus arenilitoris</name>
    <dbReference type="NCBI Taxonomy" id="1490041"/>
    <lineage>
        <taxon>Bacteria</taxon>
        <taxon>Pseudomonadati</taxon>
        <taxon>Pseudomonadota</taxon>
        <taxon>Alphaproteobacteria</taxon>
        <taxon>Sphingomonadales</taxon>
        <taxon>Sphingomonadaceae</taxon>
        <taxon>Sphingorhabdus</taxon>
    </lineage>
</organism>
<dbReference type="PRINTS" id="PR00722">
    <property type="entry name" value="CHYMOTRYPSIN"/>
</dbReference>
<evidence type="ECO:0000259" key="5">
    <source>
        <dbReference type="PROSITE" id="PS50240"/>
    </source>
</evidence>
<dbReference type="PROSITE" id="PS50240">
    <property type="entry name" value="TRYPSIN_DOM"/>
    <property type="match status" value="1"/>
</dbReference>
<comment type="similarity">
    <text evidence="1">Belongs to the peptidase S1 family.</text>
</comment>
<dbReference type="InterPro" id="IPR043504">
    <property type="entry name" value="Peptidase_S1_PA_chymotrypsin"/>
</dbReference>
<evidence type="ECO:0000256" key="3">
    <source>
        <dbReference type="SAM" id="MobiDB-lite"/>
    </source>
</evidence>
<dbReference type="PANTHER" id="PTHR24276">
    <property type="entry name" value="POLYSERASE-RELATED"/>
    <property type="match status" value="1"/>
</dbReference>
<comment type="caution">
    <text evidence="6">The sequence shown here is derived from an EMBL/GenBank/DDBJ whole genome shotgun (WGS) entry which is preliminary data.</text>
</comment>
<protein>
    <submittedName>
        <fullName evidence="6">S1 family serine peptidase</fullName>
    </submittedName>
</protein>
<dbReference type="InterPro" id="IPR001254">
    <property type="entry name" value="Trypsin_dom"/>
</dbReference>
<dbReference type="Proteomes" id="UP001595887">
    <property type="component" value="Unassembled WGS sequence"/>
</dbReference>
<dbReference type="PANTHER" id="PTHR24276:SF98">
    <property type="entry name" value="FI18310P1-RELATED"/>
    <property type="match status" value="1"/>
</dbReference>
<dbReference type="PROSITE" id="PS00134">
    <property type="entry name" value="TRYPSIN_HIS"/>
    <property type="match status" value="1"/>
</dbReference>
<dbReference type="Pfam" id="PF00089">
    <property type="entry name" value="Trypsin"/>
    <property type="match status" value="1"/>
</dbReference>
<feature type="region of interest" description="Disordered" evidence="3">
    <location>
        <begin position="125"/>
        <end position="161"/>
    </location>
</feature>
<accession>A0ABV8RFA8</accession>
<dbReference type="InterPro" id="IPR018114">
    <property type="entry name" value="TRYPSIN_HIS"/>
</dbReference>
<gene>
    <name evidence="6" type="ORF">ACFOWX_06605</name>
</gene>
<evidence type="ECO:0000256" key="4">
    <source>
        <dbReference type="SAM" id="SignalP"/>
    </source>
</evidence>
<feature type="chain" id="PRO_5045495619" evidence="4">
    <location>
        <begin position="24"/>
        <end position="418"/>
    </location>
</feature>